<proteinExistence type="inferred from homology"/>
<dbReference type="InterPro" id="IPR035644">
    <property type="entry name" value="MraZ_C"/>
</dbReference>
<dbReference type="Gene3D" id="3.40.1550.20">
    <property type="entry name" value="Transcriptional regulator MraZ domain"/>
    <property type="match status" value="1"/>
</dbReference>
<keyword evidence="5 7" id="KW-0238">DNA-binding</keyword>
<feature type="domain" description="SpoVT-AbrB" evidence="8">
    <location>
        <begin position="29"/>
        <end position="78"/>
    </location>
</feature>
<evidence type="ECO:0000256" key="2">
    <source>
        <dbReference type="ARBA" id="ARBA00022490"/>
    </source>
</evidence>
<evidence type="ECO:0000256" key="7">
    <source>
        <dbReference type="HAMAP-Rule" id="MF_01008"/>
    </source>
</evidence>
<dbReference type="InterPro" id="IPR037914">
    <property type="entry name" value="SpoVT-AbrB_sf"/>
</dbReference>
<dbReference type="InterPro" id="IPR020603">
    <property type="entry name" value="MraZ_dom"/>
</dbReference>
<reference evidence="9 10" key="1">
    <citation type="journal article" date="2020" name="Biotechnol. Biofuels">
        <title>New insights from the biogas microbiome by comprehensive genome-resolved metagenomics of nearly 1600 species originating from multiple anaerobic digesters.</title>
        <authorList>
            <person name="Campanaro S."/>
            <person name="Treu L."/>
            <person name="Rodriguez-R L.M."/>
            <person name="Kovalovszki A."/>
            <person name="Ziels R.M."/>
            <person name="Maus I."/>
            <person name="Zhu X."/>
            <person name="Kougias P.G."/>
            <person name="Basile A."/>
            <person name="Luo G."/>
            <person name="Schluter A."/>
            <person name="Konstantinidis K.T."/>
            <person name="Angelidaki I."/>
        </authorList>
    </citation>
    <scope>NUCLEOTIDE SEQUENCE [LARGE SCALE GENOMIC DNA]</scope>
    <source>
        <strain evidence="9">AS27yjCOA_65</strain>
    </source>
</reference>
<evidence type="ECO:0000259" key="8">
    <source>
        <dbReference type="PROSITE" id="PS51740"/>
    </source>
</evidence>
<dbReference type="PANTHER" id="PTHR34701">
    <property type="entry name" value="TRANSCRIPTIONAL REGULATOR MRAZ"/>
    <property type="match status" value="1"/>
</dbReference>
<dbReference type="HAMAP" id="MF_01008">
    <property type="entry name" value="MraZ"/>
    <property type="match status" value="1"/>
</dbReference>
<dbReference type="PROSITE" id="PS51740">
    <property type="entry name" value="SPOVT_ABRB"/>
    <property type="match status" value="1"/>
</dbReference>
<dbReference type="GO" id="GO:0000976">
    <property type="term" value="F:transcription cis-regulatory region binding"/>
    <property type="evidence" value="ECO:0007669"/>
    <property type="project" value="TreeGrafter"/>
</dbReference>
<sequence>MVPSGRHEKLNKRDFKGAALEPAPCFHGNFTHSLDDKGRVSLPVDFRKTLYDNEEHSVVITNYISEGARCLEGFGIKAWTAFENKLREKSRFSPKLQRLENFYLSRASECPIDQQGRILIPQYLRTYAGIEREMTFTASIHGFRVWDKRVWDLTFAAAEASLMEDPEIFSDIDI</sequence>
<dbReference type="InterPro" id="IPR003444">
    <property type="entry name" value="MraZ"/>
</dbReference>
<dbReference type="Pfam" id="PF02381">
    <property type="entry name" value="MraZ"/>
    <property type="match status" value="2"/>
</dbReference>
<comment type="subcellular location">
    <subcellularLocation>
        <location evidence="7">Cytoplasm</location>
        <location evidence="7">Nucleoid</location>
    </subcellularLocation>
</comment>
<organism evidence="9 10">
    <name type="scientific">SAR324 cluster bacterium</name>
    <dbReference type="NCBI Taxonomy" id="2024889"/>
    <lineage>
        <taxon>Bacteria</taxon>
        <taxon>Deltaproteobacteria</taxon>
        <taxon>SAR324 cluster</taxon>
    </lineage>
</organism>
<dbReference type="InterPro" id="IPR035642">
    <property type="entry name" value="MraZ_N"/>
</dbReference>
<dbReference type="GO" id="GO:0003700">
    <property type="term" value="F:DNA-binding transcription factor activity"/>
    <property type="evidence" value="ECO:0007669"/>
    <property type="project" value="UniProtKB-UniRule"/>
</dbReference>
<evidence type="ECO:0000256" key="1">
    <source>
        <dbReference type="ARBA" id="ARBA00013860"/>
    </source>
</evidence>
<dbReference type="CDD" id="cd16320">
    <property type="entry name" value="MraZ_N"/>
    <property type="match status" value="1"/>
</dbReference>
<name>A0A7X9FT21_9DELT</name>
<keyword evidence="2 7" id="KW-0963">Cytoplasm</keyword>
<keyword evidence="6 7" id="KW-0804">Transcription</keyword>
<dbReference type="GO" id="GO:2000143">
    <property type="term" value="P:negative regulation of DNA-templated transcription initiation"/>
    <property type="evidence" value="ECO:0007669"/>
    <property type="project" value="TreeGrafter"/>
</dbReference>
<dbReference type="GO" id="GO:0009295">
    <property type="term" value="C:nucleoid"/>
    <property type="evidence" value="ECO:0007669"/>
    <property type="project" value="UniProtKB-SubCell"/>
</dbReference>
<evidence type="ECO:0000256" key="3">
    <source>
        <dbReference type="ARBA" id="ARBA00022737"/>
    </source>
</evidence>
<evidence type="ECO:0000313" key="9">
    <source>
        <dbReference type="EMBL" id="NMC63294.1"/>
    </source>
</evidence>
<accession>A0A7X9FT21</accession>
<dbReference type="AlphaFoldDB" id="A0A7X9FT21"/>
<dbReference type="GO" id="GO:0005737">
    <property type="term" value="C:cytoplasm"/>
    <property type="evidence" value="ECO:0007669"/>
    <property type="project" value="UniProtKB-UniRule"/>
</dbReference>
<gene>
    <name evidence="7" type="primary">mraZ</name>
    <name evidence="9" type="ORF">GYA55_09015</name>
</gene>
<dbReference type="CDD" id="cd16321">
    <property type="entry name" value="MraZ_C"/>
    <property type="match status" value="1"/>
</dbReference>
<evidence type="ECO:0000256" key="4">
    <source>
        <dbReference type="ARBA" id="ARBA00023015"/>
    </source>
</evidence>
<dbReference type="EMBL" id="JAAZON010000402">
    <property type="protein sequence ID" value="NMC63294.1"/>
    <property type="molecule type" value="Genomic_DNA"/>
</dbReference>
<comment type="similarity">
    <text evidence="7">Belongs to the MraZ family.</text>
</comment>
<protein>
    <recommendedName>
        <fullName evidence="1 7">Transcriptional regulator MraZ</fullName>
    </recommendedName>
</protein>
<evidence type="ECO:0000313" key="10">
    <source>
        <dbReference type="Proteomes" id="UP000524246"/>
    </source>
</evidence>
<keyword evidence="3" id="KW-0677">Repeat</keyword>
<dbReference type="PANTHER" id="PTHR34701:SF1">
    <property type="entry name" value="TRANSCRIPTIONAL REGULATOR MRAZ"/>
    <property type="match status" value="1"/>
</dbReference>
<evidence type="ECO:0000256" key="6">
    <source>
        <dbReference type="ARBA" id="ARBA00023163"/>
    </source>
</evidence>
<dbReference type="InterPro" id="IPR038619">
    <property type="entry name" value="MraZ_sf"/>
</dbReference>
<keyword evidence="4 7" id="KW-0805">Transcription regulation</keyword>
<dbReference type="InterPro" id="IPR007159">
    <property type="entry name" value="SpoVT-AbrB_dom"/>
</dbReference>
<dbReference type="SUPFAM" id="SSF89447">
    <property type="entry name" value="AbrB/MazE/MraZ-like"/>
    <property type="match status" value="1"/>
</dbReference>
<evidence type="ECO:0000256" key="5">
    <source>
        <dbReference type="ARBA" id="ARBA00023125"/>
    </source>
</evidence>
<comment type="caution">
    <text evidence="9">The sequence shown here is derived from an EMBL/GenBank/DDBJ whole genome shotgun (WGS) entry which is preliminary data.</text>
</comment>
<dbReference type="Proteomes" id="UP000524246">
    <property type="component" value="Unassembled WGS sequence"/>
</dbReference>
<comment type="subunit">
    <text evidence="7">Forms oligomers.</text>
</comment>